<name>A0A6N3B888_9FIRM</name>
<reference evidence="2" key="1">
    <citation type="submission" date="2019-11" db="EMBL/GenBank/DDBJ databases">
        <authorList>
            <person name="Feng L."/>
        </authorList>
    </citation>
    <scope>NUCLEOTIDE SEQUENCE</scope>
    <source>
        <strain evidence="2">VrattiLFYP33</strain>
    </source>
</reference>
<sequence>MEINDVLARINELAHKKKSGQELTEAELVEKKELYRIYLDFIRGQVISQMDRVSFVDEKGNITSAKDIAAAKQAKNTKLN</sequence>
<dbReference type="AlphaFoldDB" id="A0A6N3B888"/>
<protein>
    <submittedName>
        <fullName evidence="2">Uncharacterized protein</fullName>
    </submittedName>
</protein>
<dbReference type="RefSeq" id="WP_021841490.1">
    <property type="nucleotide sequence ID" value="NZ_CACRUX010000043.1"/>
</dbReference>
<dbReference type="SUPFAM" id="SSF158221">
    <property type="entry name" value="YnzC-like"/>
    <property type="match status" value="1"/>
</dbReference>
<organism evidence="2">
    <name type="scientific">Veillonella ratti</name>
    <dbReference type="NCBI Taxonomy" id="103892"/>
    <lineage>
        <taxon>Bacteria</taxon>
        <taxon>Bacillati</taxon>
        <taxon>Bacillota</taxon>
        <taxon>Negativicutes</taxon>
        <taxon>Veillonellales</taxon>
        <taxon>Veillonellaceae</taxon>
        <taxon>Veillonella</taxon>
    </lineage>
</organism>
<gene>
    <name evidence="2" type="ORF">VRLFYP33_01013</name>
</gene>
<dbReference type="InterPro" id="IPR009242">
    <property type="entry name" value="DUF896"/>
</dbReference>
<dbReference type="PANTHER" id="PTHR37300:SF1">
    <property type="entry name" value="UPF0291 PROTEIN YNZC"/>
    <property type="match status" value="1"/>
</dbReference>
<dbReference type="Gene3D" id="1.10.287.540">
    <property type="entry name" value="Helix hairpin bin"/>
    <property type="match status" value="1"/>
</dbReference>
<evidence type="ECO:0000313" key="2">
    <source>
        <dbReference type="EMBL" id="VYU00805.1"/>
    </source>
</evidence>
<proteinExistence type="predicted"/>
<evidence type="ECO:0000256" key="1">
    <source>
        <dbReference type="ARBA" id="ARBA00022490"/>
    </source>
</evidence>
<keyword evidence="1" id="KW-0963">Cytoplasm</keyword>
<dbReference type="Pfam" id="PF05979">
    <property type="entry name" value="DUF896"/>
    <property type="match status" value="1"/>
</dbReference>
<accession>A0A6N3B888</accession>
<dbReference type="PANTHER" id="PTHR37300">
    <property type="entry name" value="UPF0291 PROTEIN CBO2609/CLC_2481"/>
    <property type="match status" value="1"/>
</dbReference>
<dbReference type="EMBL" id="CACRUX010000043">
    <property type="protein sequence ID" value="VYU00805.1"/>
    <property type="molecule type" value="Genomic_DNA"/>
</dbReference>